<evidence type="ECO:0000313" key="3">
    <source>
        <dbReference type="EMBL" id="SPD21997.1"/>
    </source>
</evidence>
<evidence type="ECO:0008006" key="4">
    <source>
        <dbReference type="Google" id="ProtNLM"/>
    </source>
</evidence>
<dbReference type="Pfam" id="PF13456">
    <property type="entry name" value="RVT_3"/>
    <property type="match status" value="1"/>
</dbReference>
<dbReference type="Pfam" id="PF13966">
    <property type="entry name" value="zf-RVT"/>
    <property type="match status" value="1"/>
</dbReference>
<dbReference type="InterPro" id="IPR052929">
    <property type="entry name" value="RNase_H-like_EbsB-rel"/>
</dbReference>
<dbReference type="InterPro" id="IPR002156">
    <property type="entry name" value="RNaseH_domain"/>
</dbReference>
<name>A0A2N9I7M8_FAGSY</name>
<protein>
    <recommendedName>
        <fullName evidence="4">Reverse transcriptase zinc-binding domain-containing protein</fullName>
    </recommendedName>
</protein>
<sequence>MTVPNKIKMFMWRACSSSLPTKTNLFNRGVLSSSSCPVCQDEAETILHILWNCPYARSAWFNSPLHKFSNSLRVSVWSDVVEEVLKEQCKHTIEVFFTLAWMIWGHRNNVWLQKPSVAADCLGEKAMAYMEEYRAVLSKVEDSSSVMVHKWRPPPAPSVKLNFSTTLFRARNSVGMGAMIQNYRGEFMAGYCEEFPRLQDGLHSATAAMIKALQFSWEAGFQHIMVEFSNPHLLALIQSNDACLTEIGDHIDHIRSYSNFFTQLAFSVVSSSSNRATKLLAGYAKVNKEPYIWLEEGPAFVLPIVLEELS</sequence>
<proteinExistence type="predicted"/>
<evidence type="ECO:0000259" key="2">
    <source>
        <dbReference type="Pfam" id="PF13966"/>
    </source>
</evidence>
<dbReference type="GO" id="GO:0004523">
    <property type="term" value="F:RNA-DNA hybrid ribonuclease activity"/>
    <property type="evidence" value="ECO:0007669"/>
    <property type="project" value="InterPro"/>
</dbReference>
<gene>
    <name evidence="3" type="ORF">FSB_LOCUS49879</name>
</gene>
<dbReference type="AlphaFoldDB" id="A0A2N9I7M8"/>
<dbReference type="PANTHER" id="PTHR47074">
    <property type="entry name" value="BNAC02G40300D PROTEIN"/>
    <property type="match status" value="1"/>
</dbReference>
<dbReference type="PANTHER" id="PTHR47074:SF48">
    <property type="entry name" value="POLYNUCLEOTIDYL TRANSFERASE, RIBONUCLEASE H-LIKE SUPERFAMILY PROTEIN"/>
    <property type="match status" value="1"/>
</dbReference>
<organism evidence="3">
    <name type="scientific">Fagus sylvatica</name>
    <name type="common">Beechnut</name>
    <dbReference type="NCBI Taxonomy" id="28930"/>
    <lineage>
        <taxon>Eukaryota</taxon>
        <taxon>Viridiplantae</taxon>
        <taxon>Streptophyta</taxon>
        <taxon>Embryophyta</taxon>
        <taxon>Tracheophyta</taxon>
        <taxon>Spermatophyta</taxon>
        <taxon>Magnoliopsida</taxon>
        <taxon>eudicotyledons</taxon>
        <taxon>Gunneridae</taxon>
        <taxon>Pentapetalae</taxon>
        <taxon>rosids</taxon>
        <taxon>fabids</taxon>
        <taxon>Fagales</taxon>
        <taxon>Fagaceae</taxon>
        <taxon>Fagus</taxon>
    </lineage>
</organism>
<reference evidence="3" key="1">
    <citation type="submission" date="2018-02" db="EMBL/GenBank/DDBJ databases">
        <authorList>
            <person name="Cohen D.B."/>
            <person name="Kent A.D."/>
        </authorList>
    </citation>
    <scope>NUCLEOTIDE SEQUENCE</scope>
</reference>
<dbReference type="GO" id="GO:0003676">
    <property type="term" value="F:nucleic acid binding"/>
    <property type="evidence" value="ECO:0007669"/>
    <property type="project" value="InterPro"/>
</dbReference>
<evidence type="ECO:0000259" key="1">
    <source>
        <dbReference type="Pfam" id="PF13456"/>
    </source>
</evidence>
<accession>A0A2N9I7M8</accession>
<dbReference type="InterPro" id="IPR026960">
    <property type="entry name" value="RVT-Znf"/>
</dbReference>
<dbReference type="EMBL" id="OIVN01005334">
    <property type="protein sequence ID" value="SPD21997.1"/>
    <property type="molecule type" value="Genomic_DNA"/>
</dbReference>
<feature type="domain" description="Reverse transcriptase zinc-binding" evidence="2">
    <location>
        <begin position="3"/>
        <end position="60"/>
    </location>
</feature>
<feature type="domain" description="RNase H type-1" evidence="1">
    <location>
        <begin position="171"/>
        <end position="282"/>
    </location>
</feature>